<comment type="cofactor">
    <cofactor evidence="1">
        <name>[4Fe-4S] cluster</name>
        <dbReference type="ChEBI" id="CHEBI:49883"/>
    </cofactor>
</comment>
<dbReference type="EMBL" id="PNYA01000035">
    <property type="protein sequence ID" value="PMS15116.1"/>
    <property type="molecule type" value="Genomic_DNA"/>
</dbReference>
<evidence type="ECO:0000256" key="6">
    <source>
        <dbReference type="ARBA" id="ARBA00023014"/>
    </source>
</evidence>
<dbReference type="UniPathway" id="UPA00782"/>
<dbReference type="InterPro" id="IPR007197">
    <property type="entry name" value="rSAM"/>
</dbReference>
<comment type="caution">
    <text evidence="8">The sequence shown here is derived from an EMBL/GenBank/DDBJ whole genome shotgun (WGS) entry which is preliminary data.</text>
</comment>
<evidence type="ECO:0000313" key="9">
    <source>
        <dbReference type="Proteomes" id="UP000235616"/>
    </source>
</evidence>
<keyword evidence="9" id="KW-1185">Reference proteome</keyword>
<evidence type="ECO:0000259" key="7">
    <source>
        <dbReference type="Pfam" id="PF04055"/>
    </source>
</evidence>
<keyword evidence="2" id="KW-0004">4Fe-4S</keyword>
<dbReference type="Pfam" id="PF04055">
    <property type="entry name" value="Radical_SAM"/>
    <property type="match status" value="1"/>
</dbReference>
<keyword evidence="4" id="KW-0479">Metal-binding</keyword>
<dbReference type="CDD" id="cd01335">
    <property type="entry name" value="Radical_SAM"/>
    <property type="match status" value="1"/>
</dbReference>
<name>A0A2N7VD88_9BURK</name>
<dbReference type="PANTHER" id="PTHR43787:SF3">
    <property type="entry name" value="ARYLSULFATASE REGULATORY PROTEIN"/>
    <property type="match status" value="1"/>
</dbReference>
<dbReference type="AlphaFoldDB" id="A0A2N7VD88"/>
<dbReference type="OrthoDB" id="308557at2"/>
<dbReference type="SFLD" id="SFLDG01067">
    <property type="entry name" value="SPASM/twitch_domain_containing"/>
    <property type="match status" value="1"/>
</dbReference>
<evidence type="ECO:0000313" key="8">
    <source>
        <dbReference type="EMBL" id="PMS15116.1"/>
    </source>
</evidence>
<dbReference type="GO" id="GO:0051539">
    <property type="term" value="F:4 iron, 4 sulfur cluster binding"/>
    <property type="evidence" value="ECO:0007669"/>
    <property type="project" value="UniProtKB-KW"/>
</dbReference>
<sequence length="339" mass="37229">MTSIKTMVTDLISADALDLILYPTEQCNFRCTYCYEDFSIGRMTEDVQLAVKRLISQQARNVKLLTLAWFGGEPMVARDIMLDVARHAAACASQSGTKLKGIVTTNGYFLTPKIMADFVALGHDHFQVSLDGFGEDHDNTRKLISGGGTFARIWRNLLDLRSTDLQFKVTLRLHLTRTNLASIELLLSKLAEASFRSDKRFVVLFKIVNQLADAPAADTAVLSRSEAPAVLEQMRALASGLDLDVAEPDQIKVCYASRPNSVAIRATGKLQKCTVMLNDSANDVGELMPDGTLRLEPKKMLPWMEGILTEDPSSLACPAGAISKARVASKHRTIPIEVV</sequence>
<proteinExistence type="predicted"/>
<evidence type="ECO:0000256" key="4">
    <source>
        <dbReference type="ARBA" id="ARBA00022723"/>
    </source>
</evidence>
<dbReference type="SFLD" id="SFLDS00029">
    <property type="entry name" value="Radical_SAM"/>
    <property type="match status" value="1"/>
</dbReference>
<dbReference type="SUPFAM" id="SSF102114">
    <property type="entry name" value="Radical SAM enzymes"/>
    <property type="match status" value="1"/>
</dbReference>
<evidence type="ECO:0000256" key="1">
    <source>
        <dbReference type="ARBA" id="ARBA00001966"/>
    </source>
</evidence>
<dbReference type="Gene3D" id="3.20.20.70">
    <property type="entry name" value="Aldolase class I"/>
    <property type="match status" value="1"/>
</dbReference>
<reference evidence="8 9" key="1">
    <citation type="submission" date="2018-01" db="EMBL/GenBank/DDBJ databases">
        <title>Whole genome analyses suggest that Burkholderia sensu lato contains two further novel genera in the rhizoxinica-symbiotica group Mycetohabitans gen. nov., and Trinickia gen. nov.: implications for the evolution of diazotrophy and nodulation in the Burkholderiaceae.</title>
        <authorList>
            <person name="Estrada-de los Santos P."/>
            <person name="Palmer M."/>
            <person name="Chavez-Ramirez B."/>
            <person name="Beukes C."/>
            <person name="Steenkamp E.T."/>
            <person name="Hirsch A.M."/>
            <person name="Manyaka P."/>
            <person name="Maluk M."/>
            <person name="Lafos M."/>
            <person name="Crook M."/>
            <person name="Gross E."/>
            <person name="Simon M.F."/>
            <person name="Bueno dos Reis Junior F."/>
            <person name="Poole P.S."/>
            <person name="Venter S.N."/>
            <person name="James E.K."/>
        </authorList>
    </citation>
    <scope>NUCLEOTIDE SEQUENCE [LARGE SCALE GENOMIC DNA]</scope>
    <source>
        <strain evidence="8 9">GIMN1.004</strain>
    </source>
</reference>
<evidence type="ECO:0000256" key="5">
    <source>
        <dbReference type="ARBA" id="ARBA00023004"/>
    </source>
</evidence>
<dbReference type="GO" id="GO:0046872">
    <property type="term" value="F:metal ion binding"/>
    <property type="evidence" value="ECO:0007669"/>
    <property type="project" value="UniProtKB-KW"/>
</dbReference>
<dbReference type="InterPro" id="IPR058240">
    <property type="entry name" value="rSAM_sf"/>
</dbReference>
<dbReference type="PANTHER" id="PTHR43787">
    <property type="entry name" value="FEMO COFACTOR BIOSYNTHESIS PROTEIN NIFB-RELATED"/>
    <property type="match status" value="1"/>
</dbReference>
<feature type="domain" description="Radical SAM core" evidence="7">
    <location>
        <begin position="22"/>
        <end position="167"/>
    </location>
</feature>
<dbReference type="RefSeq" id="WP_102648799.1">
    <property type="nucleotide sequence ID" value="NZ_PNYA01000035.1"/>
</dbReference>
<dbReference type="InterPro" id="IPR013785">
    <property type="entry name" value="Aldolase_TIM"/>
</dbReference>
<evidence type="ECO:0000256" key="3">
    <source>
        <dbReference type="ARBA" id="ARBA00022691"/>
    </source>
</evidence>
<evidence type="ECO:0000256" key="2">
    <source>
        <dbReference type="ARBA" id="ARBA00022485"/>
    </source>
</evidence>
<organism evidence="8 9">
    <name type="scientific">Trinickia dabaoshanensis</name>
    <dbReference type="NCBI Taxonomy" id="564714"/>
    <lineage>
        <taxon>Bacteria</taxon>
        <taxon>Pseudomonadati</taxon>
        <taxon>Pseudomonadota</taxon>
        <taxon>Betaproteobacteria</taxon>
        <taxon>Burkholderiales</taxon>
        <taxon>Burkholderiaceae</taxon>
        <taxon>Trinickia</taxon>
    </lineage>
</organism>
<keyword evidence="5" id="KW-0408">Iron</keyword>
<gene>
    <name evidence="8" type="ORF">C0Z18_28550</name>
</gene>
<accession>A0A2N7VD88</accession>
<keyword evidence="6" id="KW-0411">Iron-sulfur</keyword>
<dbReference type="Proteomes" id="UP000235616">
    <property type="component" value="Unassembled WGS sequence"/>
</dbReference>
<keyword evidence="3" id="KW-0949">S-adenosyl-L-methionine</keyword>
<dbReference type="GO" id="GO:0003824">
    <property type="term" value="F:catalytic activity"/>
    <property type="evidence" value="ECO:0007669"/>
    <property type="project" value="InterPro"/>
</dbReference>
<protein>
    <recommendedName>
        <fullName evidence="7">Radical SAM core domain-containing protein</fullName>
    </recommendedName>
</protein>